<accession>A0AA36EA35</accession>
<evidence type="ECO:0008006" key="4">
    <source>
        <dbReference type="Google" id="ProtNLM"/>
    </source>
</evidence>
<organism evidence="2 3">
    <name type="scientific">Lactuca saligna</name>
    <name type="common">Willowleaf lettuce</name>
    <dbReference type="NCBI Taxonomy" id="75948"/>
    <lineage>
        <taxon>Eukaryota</taxon>
        <taxon>Viridiplantae</taxon>
        <taxon>Streptophyta</taxon>
        <taxon>Embryophyta</taxon>
        <taxon>Tracheophyta</taxon>
        <taxon>Spermatophyta</taxon>
        <taxon>Magnoliopsida</taxon>
        <taxon>eudicotyledons</taxon>
        <taxon>Gunneridae</taxon>
        <taxon>Pentapetalae</taxon>
        <taxon>asterids</taxon>
        <taxon>campanulids</taxon>
        <taxon>Asterales</taxon>
        <taxon>Asteraceae</taxon>
        <taxon>Cichorioideae</taxon>
        <taxon>Cichorieae</taxon>
        <taxon>Lactucinae</taxon>
        <taxon>Lactuca</taxon>
    </lineage>
</organism>
<evidence type="ECO:0000313" key="3">
    <source>
        <dbReference type="Proteomes" id="UP001177003"/>
    </source>
</evidence>
<protein>
    <recommendedName>
        <fullName evidence="4">PRA1 family protein</fullName>
    </recommendedName>
</protein>
<keyword evidence="3" id="KW-1185">Reference proteome</keyword>
<reference evidence="2" key="1">
    <citation type="submission" date="2023-04" db="EMBL/GenBank/DDBJ databases">
        <authorList>
            <person name="Vijverberg K."/>
            <person name="Xiong W."/>
            <person name="Schranz E."/>
        </authorList>
    </citation>
    <scope>NUCLEOTIDE SEQUENCE</scope>
</reference>
<evidence type="ECO:0000256" key="1">
    <source>
        <dbReference type="SAM" id="Phobius"/>
    </source>
</evidence>
<evidence type="ECO:0000313" key="2">
    <source>
        <dbReference type="EMBL" id="CAI9288791.1"/>
    </source>
</evidence>
<dbReference type="AlphaFoldDB" id="A0AA36EA35"/>
<feature type="transmembrane region" description="Helical" evidence="1">
    <location>
        <begin position="61"/>
        <end position="79"/>
    </location>
</feature>
<sequence length="126" mass="13961">MTPGTDSTNTYNTTAEILHTIRPWFDDFLSSFTLPTHLHLNPNSPPSRCNRVPVHHLSSSYHLVLISLIVITIVVVVVAGVWWNLFSSILIVAPLVSLNAILRTPYYTESLYGALLSGVDEDGDSR</sequence>
<name>A0AA36EA35_LACSI</name>
<dbReference type="Proteomes" id="UP001177003">
    <property type="component" value="Chromosome 6"/>
</dbReference>
<proteinExistence type="predicted"/>
<feature type="transmembrane region" description="Helical" evidence="1">
    <location>
        <begin position="85"/>
        <end position="102"/>
    </location>
</feature>
<keyword evidence="1" id="KW-0812">Transmembrane</keyword>
<dbReference type="EMBL" id="OX465082">
    <property type="protein sequence ID" value="CAI9288791.1"/>
    <property type="molecule type" value="Genomic_DNA"/>
</dbReference>
<keyword evidence="1" id="KW-1133">Transmembrane helix</keyword>
<gene>
    <name evidence="2" type="ORF">LSALG_LOCUS28063</name>
</gene>
<keyword evidence="1" id="KW-0472">Membrane</keyword>